<dbReference type="EMBL" id="SDMP01000006">
    <property type="protein sequence ID" value="RYR52422.1"/>
    <property type="molecule type" value="Genomic_DNA"/>
</dbReference>
<gene>
    <name evidence="2" type="ORF">Ahy_A06g027340</name>
</gene>
<evidence type="ECO:0000313" key="2">
    <source>
        <dbReference type="EMBL" id="RYR52422.1"/>
    </source>
</evidence>
<comment type="caution">
    <text evidence="2">The sequence shown here is derived from an EMBL/GenBank/DDBJ whole genome shotgun (WGS) entry which is preliminary data.</text>
</comment>
<feature type="region of interest" description="Disordered" evidence="1">
    <location>
        <begin position="210"/>
        <end position="253"/>
    </location>
</feature>
<evidence type="ECO:0000256" key="1">
    <source>
        <dbReference type="SAM" id="MobiDB-lite"/>
    </source>
</evidence>
<dbReference type="Proteomes" id="UP000289738">
    <property type="component" value="Chromosome A06"/>
</dbReference>
<evidence type="ECO:0000313" key="3">
    <source>
        <dbReference type="Proteomes" id="UP000289738"/>
    </source>
</evidence>
<keyword evidence="3" id="KW-1185">Reference proteome</keyword>
<feature type="compositionally biased region" description="Basic and acidic residues" evidence="1">
    <location>
        <begin position="1"/>
        <end position="12"/>
    </location>
</feature>
<proteinExistence type="predicted"/>
<feature type="region of interest" description="Disordered" evidence="1">
    <location>
        <begin position="129"/>
        <end position="181"/>
    </location>
</feature>
<feature type="compositionally biased region" description="Basic residues" evidence="1">
    <location>
        <begin position="237"/>
        <end position="253"/>
    </location>
</feature>
<feature type="compositionally biased region" description="Acidic residues" evidence="1">
    <location>
        <begin position="153"/>
        <end position="174"/>
    </location>
</feature>
<protein>
    <submittedName>
        <fullName evidence="2">Uncharacterized protein</fullName>
    </submittedName>
</protein>
<reference evidence="2 3" key="1">
    <citation type="submission" date="2019-01" db="EMBL/GenBank/DDBJ databases">
        <title>Sequencing of cultivated peanut Arachis hypogaea provides insights into genome evolution and oil improvement.</title>
        <authorList>
            <person name="Chen X."/>
        </authorList>
    </citation>
    <scope>NUCLEOTIDE SEQUENCE [LARGE SCALE GENOMIC DNA]</scope>
    <source>
        <strain evidence="3">cv. Fuhuasheng</strain>
        <tissue evidence="2">Leaves</tissue>
    </source>
</reference>
<name>A0A445CNB4_ARAHY</name>
<dbReference type="AlphaFoldDB" id="A0A445CNB4"/>
<accession>A0A445CNB4</accession>
<sequence>MATRLPDPHPLRADPIQWLNNGSDLGSDPSPFYTPRRTVAVSYNRSKLLRCHSFYRSPSSTAAKDANRRRPPHDATTRIKGDHRLTRIGDTCTPGRCESQLLSANLSGACDHHEPHLCVAFLPVKPPSRMVRGGKISGKSSFRNRARSKEGGSDDSDEDYVVSDEDEEVSDCPDEYSSSLDGCATEESYDAFIDEEEEDDGIQQVKKFNRSEAGNGVCGRQKNANERGEGLHMQNMKIKKHKKNKNKNKNKNK</sequence>
<organism evidence="2 3">
    <name type="scientific">Arachis hypogaea</name>
    <name type="common">Peanut</name>
    <dbReference type="NCBI Taxonomy" id="3818"/>
    <lineage>
        <taxon>Eukaryota</taxon>
        <taxon>Viridiplantae</taxon>
        <taxon>Streptophyta</taxon>
        <taxon>Embryophyta</taxon>
        <taxon>Tracheophyta</taxon>
        <taxon>Spermatophyta</taxon>
        <taxon>Magnoliopsida</taxon>
        <taxon>eudicotyledons</taxon>
        <taxon>Gunneridae</taxon>
        <taxon>Pentapetalae</taxon>
        <taxon>rosids</taxon>
        <taxon>fabids</taxon>
        <taxon>Fabales</taxon>
        <taxon>Fabaceae</taxon>
        <taxon>Papilionoideae</taxon>
        <taxon>50 kb inversion clade</taxon>
        <taxon>dalbergioids sensu lato</taxon>
        <taxon>Dalbergieae</taxon>
        <taxon>Pterocarpus clade</taxon>
        <taxon>Arachis</taxon>
    </lineage>
</organism>
<feature type="region of interest" description="Disordered" evidence="1">
    <location>
        <begin position="1"/>
        <end position="31"/>
    </location>
</feature>